<evidence type="ECO:0000313" key="8">
    <source>
        <dbReference type="Proteomes" id="UP000837857"/>
    </source>
</evidence>
<evidence type="ECO:0000259" key="6">
    <source>
        <dbReference type="PROSITE" id="PS50102"/>
    </source>
</evidence>
<dbReference type="PROSITE" id="PS50102">
    <property type="entry name" value="RRM"/>
    <property type="match status" value="1"/>
</dbReference>
<dbReference type="Proteomes" id="UP000837857">
    <property type="component" value="Chromosome 9"/>
</dbReference>
<reference evidence="7" key="1">
    <citation type="submission" date="2022-03" db="EMBL/GenBank/DDBJ databases">
        <authorList>
            <person name="Martin H S."/>
        </authorList>
    </citation>
    <scope>NUCLEOTIDE SEQUENCE</scope>
</reference>
<feature type="region of interest" description="Disordered" evidence="5">
    <location>
        <begin position="234"/>
        <end position="262"/>
    </location>
</feature>
<evidence type="ECO:0000256" key="1">
    <source>
        <dbReference type="ARBA" id="ARBA00009621"/>
    </source>
</evidence>
<dbReference type="InterPro" id="IPR012677">
    <property type="entry name" value="Nucleotide-bd_a/b_plait_sf"/>
</dbReference>
<dbReference type="CDD" id="cd12631">
    <property type="entry name" value="RRM1_CELF1_2_Bruno"/>
    <property type="match status" value="1"/>
</dbReference>
<dbReference type="InterPro" id="IPR035979">
    <property type="entry name" value="RBD_domain_sf"/>
</dbReference>
<dbReference type="SMART" id="SM00360">
    <property type="entry name" value="RRM"/>
    <property type="match status" value="1"/>
</dbReference>
<evidence type="ECO:0000256" key="3">
    <source>
        <dbReference type="ARBA" id="ARBA00022884"/>
    </source>
</evidence>
<organism evidence="7 8">
    <name type="scientific">Iphiclides podalirius</name>
    <name type="common">scarce swallowtail</name>
    <dbReference type="NCBI Taxonomy" id="110791"/>
    <lineage>
        <taxon>Eukaryota</taxon>
        <taxon>Metazoa</taxon>
        <taxon>Ecdysozoa</taxon>
        <taxon>Arthropoda</taxon>
        <taxon>Hexapoda</taxon>
        <taxon>Insecta</taxon>
        <taxon>Pterygota</taxon>
        <taxon>Neoptera</taxon>
        <taxon>Endopterygota</taxon>
        <taxon>Lepidoptera</taxon>
        <taxon>Glossata</taxon>
        <taxon>Ditrysia</taxon>
        <taxon>Papilionoidea</taxon>
        <taxon>Papilionidae</taxon>
        <taxon>Papilioninae</taxon>
        <taxon>Iphiclides</taxon>
    </lineage>
</organism>
<dbReference type="SUPFAM" id="SSF54928">
    <property type="entry name" value="RNA-binding domain, RBD"/>
    <property type="match status" value="1"/>
</dbReference>
<evidence type="ECO:0000256" key="4">
    <source>
        <dbReference type="PROSITE-ProRule" id="PRU00176"/>
    </source>
</evidence>
<dbReference type="Pfam" id="PF00076">
    <property type="entry name" value="RRM_1"/>
    <property type="match status" value="1"/>
</dbReference>
<dbReference type="EMBL" id="OW152821">
    <property type="protein sequence ID" value="CAH2076928.1"/>
    <property type="molecule type" value="Genomic_DNA"/>
</dbReference>
<comment type="similarity">
    <text evidence="1">Belongs to the CELF/BRUNOL family.</text>
</comment>
<keyword evidence="2" id="KW-0677">Repeat</keyword>
<evidence type="ECO:0000256" key="5">
    <source>
        <dbReference type="SAM" id="MobiDB-lite"/>
    </source>
</evidence>
<feature type="non-terminal residue" evidence="7">
    <location>
        <position position="405"/>
    </location>
</feature>
<gene>
    <name evidence="7" type="ORF">IPOD504_LOCUS17472</name>
</gene>
<protein>
    <recommendedName>
        <fullName evidence="6">RRM domain-containing protein</fullName>
    </recommendedName>
</protein>
<accession>A0ABN8J680</accession>
<dbReference type="Gene3D" id="3.30.70.330">
    <property type="match status" value="1"/>
</dbReference>
<dbReference type="InterPro" id="IPR034196">
    <property type="entry name" value="CELF1/2_RRM1"/>
</dbReference>
<evidence type="ECO:0000256" key="2">
    <source>
        <dbReference type="ARBA" id="ARBA00022737"/>
    </source>
</evidence>
<name>A0ABN8J680_9NEOP</name>
<keyword evidence="3 4" id="KW-0694">RNA-binding</keyword>
<sequence>MARSDNNWPVTKIEAINSKTAATPGRAPKTRVDCLSPAICSTLRTNHRVNILAPKQGTLAGKRKAEGGKTLPEGNYDFHGNACAPTIVRQRQFIGKRSKHNPVSEIPCVVTKIKPSPFNSDLNRRKSCLHETRTVIESLGGRCYRTGREWRGQDADSGQPLRTLGLCCATVIVWGGGGGGGAGVTRDLCDGAVRAHARCKRGRVSTVTRTAGPKRPPPAMLHSLNALAGKISPGGGLDTNANRHTHPNRNHGHKAASPSSPYTKPNGMTMNINNNNNNNSINNNINNNDEKSEMPDPDYIKMFVGQVPRSMDENDLRQMFEEFGRVHQINVLRDKITGASKGCCFVTFFTRKAALKAQDALHNIKTLSGMHHPIQMKPADSENRNALRFEELNFAPRKPTRAERV</sequence>
<keyword evidence="8" id="KW-1185">Reference proteome</keyword>
<feature type="domain" description="RRM" evidence="6">
    <location>
        <begin position="300"/>
        <end position="381"/>
    </location>
</feature>
<evidence type="ECO:0000313" key="7">
    <source>
        <dbReference type="EMBL" id="CAH2076928.1"/>
    </source>
</evidence>
<dbReference type="InterPro" id="IPR000504">
    <property type="entry name" value="RRM_dom"/>
</dbReference>
<dbReference type="PANTHER" id="PTHR24012">
    <property type="entry name" value="RNA BINDING PROTEIN"/>
    <property type="match status" value="1"/>
</dbReference>
<feature type="compositionally biased region" description="Basic residues" evidence="5">
    <location>
        <begin position="243"/>
        <end position="254"/>
    </location>
</feature>
<proteinExistence type="inferred from homology"/>